<dbReference type="PANTHER" id="PTHR46766">
    <property type="entry name" value="GLUTAMINE-RICH PROTEIN 2"/>
    <property type="match status" value="1"/>
</dbReference>
<name>A0ABP8EZL8_9MYCO</name>
<feature type="domain" description="PPE" evidence="3">
    <location>
        <begin position="4"/>
        <end position="166"/>
    </location>
</feature>
<accession>A0ABP8EZL8</accession>
<dbReference type="InterPro" id="IPR000030">
    <property type="entry name" value="PPE_dom"/>
</dbReference>
<feature type="compositionally biased region" description="Low complexity" evidence="2">
    <location>
        <begin position="306"/>
        <end position="322"/>
    </location>
</feature>
<gene>
    <name evidence="5" type="ORF">GCM10023161_35660</name>
</gene>
<dbReference type="Pfam" id="PF12484">
    <property type="entry name" value="PPE-SVP"/>
    <property type="match status" value="1"/>
</dbReference>
<organism evidence="5 6">
    <name type="scientific">Mycobacterium paraffinicum</name>
    <dbReference type="NCBI Taxonomy" id="53378"/>
    <lineage>
        <taxon>Bacteria</taxon>
        <taxon>Bacillati</taxon>
        <taxon>Actinomycetota</taxon>
        <taxon>Actinomycetes</taxon>
        <taxon>Mycobacteriales</taxon>
        <taxon>Mycobacteriaceae</taxon>
        <taxon>Mycobacterium</taxon>
    </lineage>
</organism>
<comment type="similarity">
    <text evidence="1">Belongs to the mycobacterial PPE family.</text>
</comment>
<evidence type="ECO:0000259" key="3">
    <source>
        <dbReference type="Pfam" id="PF00823"/>
    </source>
</evidence>
<comment type="caution">
    <text evidence="5">The sequence shown here is derived from an EMBL/GenBank/DDBJ whole genome shotgun (WGS) entry which is preliminary data.</text>
</comment>
<reference evidence="6" key="1">
    <citation type="journal article" date="2019" name="Int. J. Syst. Evol. Microbiol.">
        <title>The Global Catalogue of Microorganisms (GCM) 10K type strain sequencing project: providing services to taxonomists for standard genome sequencing and annotation.</title>
        <authorList>
            <consortium name="The Broad Institute Genomics Platform"/>
            <consortium name="The Broad Institute Genome Sequencing Center for Infectious Disease"/>
            <person name="Wu L."/>
            <person name="Ma J."/>
        </authorList>
    </citation>
    <scope>NUCLEOTIDE SEQUENCE [LARGE SCALE GENOMIC DNA]</scope>
    <source>
        <strain evidence="6">JCM 17782</strain>
    </source>
</reference>
<dbReference type="InterPro" id="IPR038332">
    <property type="entry name" value="PPE_sf"/>
</dbReference>
<proteinExistence type="inferred from homology"/>
<feature type="region of interest" description="Disordered" evidence="2">
    <location>
        <begin position="306"/>
        <end position="358"/>
    </location>
</feature>
<dbReference type="InterPro" id="IPR022171">
    <property type="entry name" value="PPE_C"/>
</dbReference>
<keyword evidence="6" id="KW-1185">Reference proteome</keyword>
<dbReference type="EMBL" id="BAABGF010000042">
    <property type="protein sequence ID" value="GAA4290619.1"/>
    <property type="molecule type" value="Genomic_DNA"/>
</dbReference>
<dbReference type="RefSeq" id="WP_264044318.1">
    <property type="nucleotide sequence ID" value="NZ_BAABGF010000042.1"/>
</dbReference>
<evidence type="ECO:0000256" key="2">
    <source>
        <dbReference type="SAM" id="MobiDB-lite"/>
    </source>
</evidence>
<dbReference type="SUPFAM" id="SSF140459">
    <property type="entry name" value="PE/PPE dimer-like"/>
    <property type="match status" value="1"/>
</dbReference>
<dbReference type="Proteomes" id="UP001501417">
    <property type="component" value="Unassembled WGS sequence"/>
</dbReference>
<evidence type="ECO:0000313" key="6">
    <source>
        <dbReference type="Proteomes" id="UP001501417"/>
    </source>
</evidence>
<dbReference type="PANTHER" id="PTHR46766:SF1">
    <property type="entry name" value="GLUTAMINE-RICH PROTEIN 2"/>
    <property type="match status" value="1"/>
</dbReference>
<feature type="domain" description="PPE family C-terminal" evidence="4">
    <location>
        <begin position="275"/>
        <end position="350"/>
    </location>
</feature>
<evidence type="ECO:0000259" key="4">
    <source>
        <dbReference type="Pfam" id="PF12484"/>
    </source>
</evidence>
<evidence type="ECO:0000313" key="5">
    <source>
        <dbReference type="EMBL" id="GAA4290619.1"/>
    </source>
</evidence>
<dbReference type="Pfam" id="PF00823">
    <property type="entry name" value="PPE"/>
    <property type="match status" value="1"/>
</dbReference>
<protein>
    <submittedName>
        <fullName evidence="5">PPE family protein</fullName>
    </submittedName>
</protein>
<sequence length="358" mass="36230">MLPDFVLLPPEINSARMYAGPRSGSMWAAAAAWDALAAQLGSAASAFQSTVSTLTGGAWQGPASMTMATAAAPYVQWMTATSAQAELVANQTRLSAAAFEAAFTATVPPEVVAANRALLMSLIATNLLGQNTAAIAATEAQYAEMWAQDVTAMTAYDASTQAAEATWTPFSNPPLTLTSLPTPTFTSFGEQLFQALTQMLTQQLMNPMSQLQMLSTPAQFAMEPMNMMVGQLMSGTNPLLSGAGSVPAMDPVMASTVSPGTGGPMTAQLAGRVVSASAGRAGSIGALSVPSTWADAAPAVAPTPAATVAPSAPVSPISASLPTTPHLPSTGIPGRGTATATHSIAGTREGLASRAVPS</sequence>
<evidence type="ECO:0000256" key="1">
    <source>
        <dbReference type="ARBA" id="ARBA00010652"/>
    </source>
</evidence>
<dbReference type="Gene3D" id="1.20.1260.20">
    <property type="entry name" value="PPE superfamily"/>
    <property type="match status" value="1"/>
</dbReference>